<dbReference type="Proteomes" id="UP000054770">
    <property type="component" value="Unassembled WGS sequence"/>
</dbReference>
<accession>A0A158FQK8</accession>
<gene>
    <name evidence="1" type="ORF">AWB68_00877</name>
</gene>
<sequence length="67" mass="7503">MINFFEDGLDRNRVNDCPFTPLNAVAGSYFGYNDQVELIGDIDYETLLGSGDPNFARIASSEDHNRD</sequence>
<protein>
    <submittedName>
        <fullName evidence="1">Uncharacterized protein</fullName>
    </submittedName>
</protein>
<evidence type="ECO:0000313" key="2">
    <source>
        <dbReference type="Proteomes" id="UP000054770"/>
    </source>
</evidence>
<evidence type="ECO:0000313" key="1">
    <source>
        <dbReference type="EMBL" id="SAL22116.1"/>
    </source>
</evidence>
<dbReference type="AlphaFoldDB" id="A0A158FQK8"/>
<organism evidence="1 2">
    <name type="scientific">Caballeronia choica</name>
    <dbReference type="NCBI Taxonomy" id="326476"/>
    <lineage>
        <taxon>Bacteria</taxon>
        <taxon>Pseudomonadati</taxon>
        <taxon>Pseudomonadota</taxon>
        <taxon>Betaproteobacteria</taxon>
        <taxon>Burkholderiales</taxon>
        <taxon>Burkholderiaceae</taxon>
        <taxon>Caballeronia</taxon>
    </lineage>
</organism>
<dbReference type="EMBL" id="FCON02000006">
    <property type="protein sequence ID" value="SAL22116.1"/>
    <property type="molecule type" value="Genomic_DNA"/>
</dbReference>
<reference evidence="1" key="1">
    <citation type="submission" date="2016-01" db="EMBL/GenBank/DDBJ databases">
        <authorList>
            <person name="Peeters C."/>
        </authorList>
    </citation>
    <scope>NUCLEOTIDE SEQUENCE [LARGE SCALE GENOMIC DNA]</scope>
    <source>
        <strain evidence="1">LMG 22940</strain>
    </source>
</reference>
<proteinExistence type="predicted"/>
<comment type="caution">
    <text evidence="1">The sequence shown here is derived from an EMBL/GenBank/DDBJ whole genome shotgun (WGS) entry which is preliminary data.</text>
</comment>
<dbReference type="RefSeq" id="WP_087643125.1">
    <property type="nucleotide sequence ID" value="NZ_FCON02000006.1"/>
</dbReference>
<keyword evidence="2" id="KW-1185">Reference proteome</keyword>
<name>A0A158FQK8_9BURK</name>